<keyword evidence="13" id="KW-0396">Initiation factor</keyword>
<keyword evidence="4" id="KW-0597">Phosphoprotein</keyword>
<dbReference type="CDD" id="cd09888">
    <property type="entry name" value="NGN_Euk"/>
    <property type="match status" value="1"/>
</dbReference>
<dbReference type="InterPro" id="IPR041976">
    <property type="entry name" value="KOW_Spt5_3"/>
</dbReference>
<dbReference type="CDD" id="cd06082">
    <property type="entry name" value="KOW_Spt5_2"/>
    <property type="match status" value="1"/>
</dbReference>
<dbReference type="InterPro" id="IPR057934">
    <property type="entry name" value="KOW_Spt5_7"/>
</dbReference>
<dbReference type="InterPro" id="IPR041973">
    <property type="entry name" value="KOW_Spt5_1"/>
</dbReference>
<dbReference type="InterPro" id="IPR057936">
    <property type="entry name" value="KOWx_Spt5"/>
</dbReference>
<dbReference type="Gene3D" id="2.30.30.30">
    <property type="match status" value="3"/>
</dbReference>
<dbReference type="GO" id="GO:0006357">
    <property type="term" value="P:regulation of transcription by RNA polymerase II"/>
    <property type="evidence" value="ECO:0007669"/>
    <property type="project" value="InterPro"/>
</dbReference>
<feature type="compositionally biased region" description="Acidic residues" evidence="11">
    <location>
        <begin position="7"/>
        <end position="37"/>
    </location>
</feature>
<feature type="region of interest" description="Disordered" evidence="11">
    <location>
        <begin position="1"/>
        <end position="92"/>
    </location>
</feature>
<dbReference type="SUPFAM" id="SSF50104">
    <property type="entry name" value="Translation proteins SH3-like domain"/>
    <property type="match status" value="3"/>
</dbReference>
<feature type="compositionally biased region" description="Polar residues" evidence="11">
    <location>
        <begin position="783"/>
        <end position="807"/>
    </location>
</feature>
<feature type="compositionally biased region" description="Polar residues" evidence="11">
    <location>
        <begin position="657"/>
        <end position="678"/>
    </location>
</feature>
<keyword evidence="9 10" id="KW-0539">Nucleus</keyword>
<dbReference type="InParanoid" id="A0A151ZF66"/>
<evidence type="ECO:0000256" key="1">
    <source>
        <dbReference type="ARBA" id="ARBA00004123"/>
    </source>
</evidence>
<dbReference type="FunFam" id="2.30.30.30:FF:000016">
    <property type="entry name" value="Transcription elongation factor SPT5"/>
    <property type="match status" value="1"/>
</dbReference>
<feature type="domain" description="KOW" evidence="12">
    <location>
        <begin position="231"/>
        <end position="258"/>
    </location>
</feature>
<feature type="compositionally biased region" description="Acidic residues" evidence="11">
    <location>
        <begin position="282"/>
        <end position="292"/>
    </location>
</feature>
<dbReference type="GO" id="GO:0032784">
    <property type="term" value="P:regulation of DNA-templated transcription elongation"/>
    <property type="evidence" value="ECO:0007669"/>
    <property type="project" value="InterPro"/>
</dbReference>
<evidence type="ECO:0000256" key="2">
    <source>
        <dbReference type="ARBA" id="ARBA00006956"/>
    </source>
</evidence>
<dbReference type="GO" id="GO:0003729">
    <property type="term" value="F:mRNA binding"/>
    <property type="evidence" value="ECO:0007669"/>
    <property type="project" value="TreeGrafter"/>
</dbReference>
<feature type="region of interest" description="Disordered" evidence="11">
    <location>
        <begin position="276"/>
        <end position="330"/>
    </location>
</feature>
<evidence type="ECO:0000256" key="5">
    <source>
        <dbReference type="ARBA" id="ARBA00022737"/>
    </source>
</evidence>
<dbReference type="OrthoDB" id="28901at2759"/>
<comment type="subcellular location">
    <subcellularLocation>
        <location evidence="1 10">Nucleus</location>
    </subcellularLocation>
</comment>
<evidence type="ECO:0000313" key="14">
    <source>
        <dbReference type="Proteomes" id="UP000076078"/>
    </source>
</evidence>
<dbReference type="GO" id="GO:0006368">
    <property type="term" value="P:transcription elongation by RNA polymerase II"/>
    <property type="evidence" value="ECO:0007669"/>
    <property type="project" value="TreeGrafter"/>
</dbReference>
<dbReference type="InterPro" id="IPR041975">
    <property type="entry name" value="KOW_Spt5_2"/>
</dbReference>
<dbReference type="PANTHER" id="PTHR11125">
    <property type="entry name" value="SUPPRESSOR OF TY 5"/>
    <property type="match status" value="1"/>
</dbReference>
<dbReference type="CDD" id="cd06083">
    <property type="entry name" value="KOW_Spt5_3"/>
    <property type="match status" value="1"/>
</dbReference>
<dbReference type="Pfam" id="PF23287">
    <property type="entry name" value="KOW7_SPT5"/>
    <property type="match status" value="1"/>
</dbReference>
<feature type="compositionally biased region" description="Gly residues" evidence="11">
    <location>
        <begin position="680"/>
        <end position="700"/>
    </location>
</feature>
<keyword evidence="5" id="KW-0677">Repeat</keyword>
<dbReference type="Pfam" id="PF23037">
    <property type="entry name" value="KOWx_SPT5"/>
    <property type="match status" value="1"/>
</dbReference>
<keyword evidence="6" id="KW-0805">Transcription regulation</keyword>
<dbReference type="InterPro" id="IPR017071">
    <property type="entry name" value="TF_Spt5_eukaryote"/>
</dbReference>
<dbReference type="Pfam" id="PF23291">
    <property type="entry name" value="KOW4_SPT5"/>
    <property type="match status" value="1"/>
</dbReference>
<dbReference type="InterPro" id="IPR005100">
    <property type="entry name" value="NGN-domain"/>
</dbReference>
<evidence type="ECO:0000259" key="12">
    <source>
        <dbReference type="SMART" id="SM00739"/>
    </source>
</evidence>
<dbReference type="InterPro" id="IPR039659">
    <property type="entry name" value="SPT5"/>
</dbReference>
<feature type="domain" description="KOW" evidence="12">
    <location>
        <begin position="598"/>
        <end position="625"/>
    </location>
</feature>
<dbReference type="Gene3D" id="3.30.70.940">
    <property type="entry name" value="NusG, N-terminal domain"/>
    <property type="match status" value="1"/>
</dbReference>
<dbReference type="Pfam" id="PF03439">
    <property type="entry name" value="Spt5-NGN"/>
    <property type="match status" value="1"/>
</dbReference>
<evidence type="ECO:0000256" key="11">
    <source>
        <dbReference type="SAM" id="MobiDB-lite"/>
    </source>
</evidence>
<feature type="domain" description="KOW" evidence="12">
    <location>
        <begin position="964"/>
        <end position="991"/>
    </location>
</feature>
<feature type="region of interest" description="Disordered" evidence="11">
    <location>
        <begin position="374"/>
        <end position="411"/>
    </location>
</feature>
<dbReference type="Pfam" id="PF23042">
    <property type="entry name" value="KOW1_SPT5"/>
    <property type="match status" value="1"/>
</dbReference>
<dbReference type="Pfam" id="PF23284">
    <property type="entry name" value="KOW2_Spt5"/>
    <property type="match status" value="1"/>
</dbReference>
<dbReference type="CDD" id="cd06084">
    <property type="entry name" value="KOW_Spt5_4"/>
    <property type="match status" value="1"/>
</dbReference>
<feature type="compositionally biased region" description="Basic and acidic residues" evidence="11">
    <location>
        <begin position="75"/>
        <end position="92"/>
    </location>
</feature>
<dbReference type="InterPro" id="IPR005824">
    <property type="entry name" value="KOW"/>
</dbReference>
<evidence type="ECO:0000256" key="9">
    <source>
        <dbReference type="ARBA" id="ARBA00023242"/>
    </source>
</evidence>
<evidence type="ECO:0000256" key="10">
    <source>
        <dbReference type="PIRNR" id="PIRNR036945"/>
    </source>
</evidence>
<dbReference type="CDD" id="cd06086">
    <property type="entry name" value="KOW_Spt5_6"/>
    <property type="match status" value="1"/>
</dbReference>
<gene>
    <name evidence="13" type="ORF">DLAC_06602</name>
</gene>
<reference evidence="13 14" key="1">
    <citation type="submission" date="2015-12" db="EMBL/GenBank/DDBJ databases">
        <title>Dictyostelia acquired genes for synthesis and detection of signals that induce cell-type specialization by lateral gene transfer from prokaryotes.</title>
        <authorList>
            <person name="Gloeckner G."/>
            <person name="Schaap P."/>
        </authorList>
    </citation>
    <scope>NUCLEOTIDE SEQUENCE [LARGE SCALE GENOMIC DNA]</scope>
    <source>
        <strain evidence="13 14">TK</strain>
    </source>
</reference>
<evidence type="ECO:0000256" key="3">
    <source>
        <dbReference type="ARBA" id="ARBA00022491"/>
    </source>
</evidence>
<dbReference type="InterPro" id="IPR014722">
    <property type="entry name" value="Rib_uL2_dom2"/>
</dbReference>
<organism evidence="13 14">
    <name type="scientific">Tieghemostelium lacteum</name>
    <name type="common">Slime mold</name>
    <name type="synonym">Dictyostelium lacteum</name>
    <dbReference type="NCBI Taxonomy" id="361077"/>
    <lineage>
        <taxon>Eukaryota</taxon>
        <taxon>Amoebozoa</taxon>
        <taxon>Evosea</taxon>
        <taxon>Eumycetozoa</taxon>
        <taxon>Dictyostelia</taxon>
        <taxon>Dictyosteliales</taxon>
        <taxon>Raperosteliaceae</taxon>
        <taxon>Tieghemostelium</taxon>
    </lineage>
</organism>
<evidence type="ECO:0000256" key="4">
    <source>
        <dbReference type="ARBA" id="ARBA00022553"/>
    </source>
</evidence>
<protein>
    <recommendedName>
        <fullName evidence="10">Transcription elongation factor SPT5</fullName>
    </recommendedName>
</protein>
<feature type="compositionally biased region" description="Polar residues" evidence="11">
    <location>
        <begin position="840"/>
        <end position="896"/>
    </location>
</feature>
<dbReference type="PANTHER" id="PTHR11125:SF7">
    <property type="entry name" value="TRANSCRIPTION ELONGATION FACTOR SPT5"/>
    <property type="match status" value="1"/>
</dbReference>
<dbReference type="FunCoup" id="A0A151ZF66">
    <property type="interactions" value="1137"/>
</dbReference>
<dbReference type="FunFam" id="2.30.30.30:FF:000013">
    <property type="entry name" value="Transcription elongation factor SPT5"/>
    <property type="match status" value="1"/>
</dbReference>
<evidence type="ECO:0000256" key="7">
    <source>
        <dbReference type="ARBA" id="ARBA00023159"/>
    </source>
</evidence>
<sequence>MAKGSEDEFDEDDDVFPDEEDEEEEDYLDEDEEEEEEDRGRKKKKSKRERYISSLIEDEAEAGSEDDEYDEDDLIAEKDFVEPRENEDKEYSRGEHLNFHTNLQKTDEEIEEYIKQRAEIYMRDDEEDFDDNLPKQSYWRLKCRTGEERHFIAQMMQKMLNTQNYPLEERVLIKSIMAPQHLPGHIYVEAERETHVKQAIKGMTALLSFTPMLIPLKDIIEIISTSKKQLDLKRGTWIRVKLGKYKNDIGQVIGYDPAKSRVIVKIIPRIDFSEEDKKKNEDEEEEHQEDDLDKSKKKKKPEKRKRSRPQARFFNHDDVQKRFPQKITQRGNKTSGNIYYIFNNEKYQDGFLHKALRVSSIFTDGVQPTLEELAKFSQDKDSDKKRTYDSDDSDQSDSEDRQKSSTSTMLSTANLPQIAKKPITTFAKGDTVKVIEGDLKNLMGVVESVDENSITIMPIHEDINDLLLFKESELQKYFKIGDHVKVISGRYEGETGLVLRVEDITVVLLSDLTMTEVKVKIQDIQECSEISTGKLELGNYQLHDLVQTSNHKIGIIIKVERDSFKILDEHGNLNTVKLQEVGNKRRNVATALDAHGNTLNKGDMTEVVDGLYKGKQGNILQISRTFLFIKSKDVFENGGVFVVRSNYASLLGGNRNKQPGGSFNSPQNSFGNQNSNDSGFRGGRGGGGRGGGRGGRGGGRGGRDDSPLHKVVTIKTGNWKGYIGIVKECTDDWVQVELQTNSKKINLKKSDILLQNQRPQVDSNSLYLASKTPVYDPSMSVHGGSSSGASRYNSDPWSTRSMDTPQDYSSSTTPGTSYSAYSPYTPNTPSEIHRHDQYTPYDNHQRGTPNLGNMSTPSINSYDTPTPGYSHSQYDQPTPQSPYTPHNQPQTPQSPNIEEAEEEADSPIWKGINIEVVFTASSPVHVGKHALVLENTTETTCKLQLLDTKETVSNISQEHLELVPPAKKDRVVVVKGNYTGHEGTLFVLLGAIGVVKIDANLDFKVFKMSQLGKLLT</sequence>
<dbReference type="SMART" id="SM00739">
    <property type="entry name" value="KOW"/>
    <property type="match status" value="5"/>
</dbReference>
<comment type="caution">
    <text evidence="13">The sequence shown here is derived from an EMBL/GenBank/DDBJ whole genome shotgun (WGS) entry which is preliminary data.</text>
</comment>
<name>A0A151ZF66_TIELA</name>
<keyword evidence="8 10" id="KW-0804">Transcription</keyword>
<proteinExistence type="inferred from homology"/>
<feature type="domain" description="KOW" evidence="12">
    <location>
        <begin position="477"/>
        <end position="504"/>
    </location>
</feature>
<accession>A0A151ZF66</accession>
<keyword evidence="7" id="KW-0010">Activator</keyword>
<keyword evidence="13" id="KW-0648">Protein biosynthesis</keyword>
<dbReference type="InterPro" id="IPR039385">
    <property type="entry name" value="NGN_Euk"/>
</dbReference>
<keyword evidence="3" id="KW-0678">Repressor</keyword>
<feature type="region of interest" description="Disordered" evidence="11">
    <location>
        <begin position="657"/>
        <end position="709"/>
    </location>
</feature>
<dbReference type="GO" id="GO:0003743">
    <property type="term" value="F:translation initiation factor activity"/>
    <property type="evidence" value="ECO:0007669"/>
    <property type="project" value="UniProtKB-KW"/>
</dbReference>
<feature type="compositionally biased region" description="Basic and acidic residues" evidence="11">
    <location>
        <begin position="374"/>
        <end position="389"/>
    </location>
</feature>
<dbReference type="GO" id="GO:0032044">
    <property type="term" value="C:DSIF complex"/>
    <property type="evidence" value="ECO:0007669"/>
    <property type="project" value="TreeGrafter"/>
</dbReference>
<dbReference type="STRING" id="361077.A0A151ZF66"/>
<dbReference type="Pfam" id="PF00467">
    <property type="entry name" value="KOW"/>
    <property type="match status" value="1"/>
</dbReference>
<evidence type="ECO:0000256" key="6">
    <source>
        <dbReference type="ARBA" id="ARBA00023015"/>
    </source>
</evidence>
<dbReference type="InterPro" id="IPR041978">
    <property type="entry name" value="KOW_Spt5_5"/>
</dbReference>
<keyword evidence="14" id="KW-1185">Reference proteome</keyword>
<dbReference type="Proteomes" id="UP000076078">
    <property type="component" value="Unassembled WGS sequence"/>
</dbReference>
<dbReference type="EMBL" id="LODT01000029">
    <property type="protein sequence ID" value="KYQ92608.1"/>
    <property type="molecule type" value="Genomic_DNA"/>
</dbReference>
<evidence type="ECO:0000313" key="13">
    <source>
        <dbReference type="EMBL" id="KYQ92608.1"/>
    </source>
</evidence>
<dbReference type="CDD" id="cd06081">
    <property type="entry name" value="KOW_Spt5_1"/>
    <property type="match status" value="1"/>
</dbReference>
<feature type="domain" description="KOW" evidence="12">
    <location>
        <begin position="425"/>
        <end position="452"/>
    </location>
</feature>
<dbReference type="Pfam" id="PF23290">
    <property type="entry name" value="KOW5_SPT5"/>
    <property type="match status" value="1"/>
</dbReference>
<dbReference type="InterPro" id="IPR041977">
    <property type="entry name" value="KOW_Spt5_4"/>
</dbReference>
<feature type="region of interest" description="Disordered" evidence="11">
    <location>
        <begin position="774"/>
        <end position="904"/>
    </location>
</feature>
<dbReference type="CDD" id="cd06085">
    <property type="entry name" value="KOW_Spt5_5"/>
    <property type="match status" value="1"/>
</dbReference>
<dbReference type="InterPro" id="IPR008991">
    <property type="entry name" value="Translation_prot_SH3-like_sf"/>
</dbReference>
<dbReference type="PIRSF" id="PIRSF036945">
    <property type="entry name" value="Spt5"/>
    <property type="match status" value="1"/>
</dbReference>
<dbReference type="OMA" id="YPVGYMN"/>
<feature type="compositionally biased region" description="Acidic residues" evidence="11">
    <location>
        <begin position="56"/>
        <end position="74"/>
    </location>
</feature>
<dbReference type="InterPro" id="IPR036735">
    <property type="entry name" value="NGN_dom_sf"/>
</dbReference>
<evidence type="ECO:0000256" key="8">
    <source>
        <dbReference type="ARBA" id="ARBA00023163"/>
    </source>
</evidence>
<feature type="compositionally biased region" description="Basic residues" evidence="11">
    <location>
        <begin position="295"/>
        <end position="309"/>
    </location>
</feature>
<comment type="similarity">
    <text evidence="2 10">Belongs to the SPT5 family.</text>
</comment>
<feature type="compositionally biased region" description="Low complexity" evidence="11">
    <location>
        <begin position="808"/>
        <end position="830"/>
    </location>
</feature>
<dbReference type="AlphaFoldDB" id="A0A151ZF66"/>